<evidence type="ECO:0000313" key="3">
    <source>
        <dbReference type="Proteomes" id="UP000244937"/>
    </source>
</evidence>
<dbReference type="AlphaFoldDB" id="A0A2S1SHK8"/>
<name>A0A2S1SHK8_9FLAO</name>
<proteinExistence type="predicted"/>
<sequence length="151" mass="16105">MKNIVLLITCFISFAAISQQHAIELTNTKSGKTKTFTENERVKARTLDHKKHVGLLTFSDNGTLKIGDHSIALDSLQSIKKQPKVLGTVKTVVLFAGLATVATSIAIATAGNNAAFLVFVAGSGATIGAGVLEAVNSNYTTRKWTFKIVEK</sequence>
<accession>A0A2S1SHK8</accession>
<evidence type="ECO:0000313" key="2">
    <source>
        <dbReference type="EMBL" id="AWI25861.1"/>
    </source>
</evidence>
<reference evidence="2 3" key="1">
    <citation type="submission" date="2018-05" db="EMBL/GenBank/DDBJ databases">
        <title>Genome sequencing of Flavobacterium sp. HYN0049.</title>
        <authorList>
            <person name="Yi H."/>
            <person name="Baek C."/>
        </authorList>
    </citation>
    <scope>NUCLEOTIDE SEQUENCE [LARGE SCALE GENOMIC DNA]</scope>
    <source>
        <strain evidence="2 3">HYN0049</strain>
    </source>
</reference>
<evidence type="ECO:0000256" key="1">
    <source>
        <dbReference type="SAM" id="SignalP"/>
    </source>
</evidence>
<dbReference type="KEGG" id="fpal:HYN49_08075"/>
<keyword evidence="1" id="KW-0732">Signal</keyword>
<feature type="chain" id="PRO_5015657808" evidence="1">
    <location>
        <begin position="23"/>
        <end position="151"/>
    </location>
</feature>
<gene>
    <name evidence="2" type="ORF">HYN49_08075</name>
</gene>
<keyword evidence="3" id="KW-1185">Reference proteome</keyword>
<dbReference type="Proteomes" id="UP000244937">
    <property type="component" value="Chromosome"/>
</dbReference>
<dbReference type="RefSeq" id="WP_108903646.1">
    <property type="nucleotide sequence ID" value="NZ_CP029187.1"/>
</dbReference>
<organism evidence="2 3">
    <name type="scientific">Flavobacterium pallidum</name>
    <dbReference type="NCBI Taxonomy" id="2172098"/>
    <lineage>
        <taxon>Bacteria</taxon>
        <taxon>Pseudomonadati</taxon>
        <taxon>Bacteroidota</taxon>
        <taxon>Flavobacteriia</taxon>
        <taxon>Flavobacteriales</taxon>
        <taxon>Flavobacteriaceae</taxon>
        <taxon>Flavobacterium</taxon>
    </lineage>
</organism>
<feature type="signal peptide" evidence="1">
    <location>
        <begin position="1"/>
        <end position="22"/>
    </location>
</feature>
<dbReference type="OrthoDB" id="1358461at2"/>
<protein>
    <submittedName>
        <fullName evidence="2">Uncharacterized protein</fullName>
    </submittedName>
</protein>
<dbReference type="EMBL" id="CP029187">
    <property type="protein sequence ID" value="AWI25861.1"/>
    <property type="molecule type" value="Genomic_DNA"/>
</dbReference>